<dbReference type="RefSeq" id="WP_309855079.1">
    <property type="nucleotide sequence ID" value="NZ_JAVDQJ010000005.1"/>
</dbReference>
<feature type="transmembrane region" description="Helical" evidence="1">
    <location>
        <begin position="408"/>
        <end position="433"/>
    </location>
</feature>
<feature type="transmembrane region" description="Helical" evidence="1">
    <location>
        <begin position="268"/>
        <end position="287"/>
    </location>
</feature>
<keyword evidence="1" id="KW-0472">Membrane</keyword>
<organism evidence="3 4">
    <name type="scientific">Deinococcus soli</name>
    <name type="common">ex Cha et al. 2016</name>
    <dbReference type="NCBI Taxonomy" id="1309411"/>
    <lineage>
        <taxon>Bacteria</taxon>
        <taxon>Thermotogati</taxon>
        <taxon>Deinococcota</taxon>
        <taxon>Deinococci</taxon>
        <taxon>Deinococcales</taxon>
        <taxon>Deinococcaceae</taxon>
        <taxon>Deinococcus</taxon>
    </lineage>
</organism>
<feature type="transmembrane region" description="Helical" evidence="1">
    <location>
        <begin position="244"/>
        <end position="262"/>
    </location>
</feature>
<keyword evidence="2" id="KW-0732">Signal</keyword>
<keyword evidence="1" id="KW-1133">Transmembrane helix</keyword>
<comment type="caution">
    <text evidence="3">The sequence shown here is derived from an EMBL/GenBank/DDBJ whole genome shotgun (WGS) entry which is preliminary data.</text>
</comment>
<gene>
    <name evidence="3" type="ORF">J2Y00_002081</name>
</gene>
<feature type="signal peptide" evidence="2">
    <location>
        <begin position="1"/>
        <end position="19"/>
    </location>
</feature>
<evidence type="ECO:0000313" key="4">
    <source>
        <dbReference type="Proteomes" id="UP001185331"/>
    </source>
</evidence>
<evidence type="ECO:0000256" key="2">
    <source>
        <dbReference type="SAM" id="SignalP"/>
    </source>
</evidence>
<evidence type="ECO:0000256" key="1">
    <source>
        <dbReference type="SAM" id="Phobius"/>
    </source>
</evidence>
<protein>
    <submittedName>
        <fullName evidence="3">Uncharacterized protein</fullName>
    </submittedName>
</protein>
<keyword evidence="1" id="KW-0812">Transmembrane</keyword>
<reference evidence="3" key="1">
    <citation type="submission" date="2023-07" db="EMBL/GenBank/DDBJ databases">
        <title>Sorghum-associated microbial communities from plants grown in Nebraska, USA.</title>
        <authorList>
            <person name="Schachtman D."/>
        </authorList>
    </citation>
    <scope>NUCLEOTIDE SEQUENCE</scope>
    <source>
        <strain evidence="3">BE330</strain>
    </source>
</reference>
<proteinExistence type="predicted"/>
<dbReference type="Proteomes" id="UP001185331">
    <property type="component" value="Unassembled WGS sequence"/>
</dbReference>
<feature type="chain" id="PRO_5042218364" evidence="2">
    <location>
        <begin position="20"/>
        <end position="465"/>
    </location>
</feature>
<evidence type="ECO:0000313" key="3">
    <source>
        <dbReference type="EMBL" id="MDR6218518.1"/>
    </source>
</evidence>
<dbReference type="AlphaFoldDB" id="A0AAE3XF10"/>
<name>A0AAE3XF10_9DEIO</name>
<dbReference type="EMBL" id="JAVDQK010000004">
    <property type="protein sequence ID" value="MDR6218518.1"/>
    <property type="molecule type" value="Genomic_DNA"/>
</dbReference>
<accession>A0AAE3XF10</accession>
<sequence>MAFLIILGLVFSPASAAYATSSSSGAVATCADRTRYAQDGTGATVGELSKNPVALMVPKPECWMAATWKTINENFQIPRFIKPVAIALALVAFVSQIYGHMTRSNPGGMMQTVVRGIVAGMVISMSTAAPGKEPTIPGFLRSTWAASYGYANGKAAENLTPKIEAAAQATTDVLLNGPIGLFGQAGLFKGATKGLMAARGAAVKEAATDVAESGTAAAAGNTLKKTTKEQLANSKDMQSKLSKGLTLGYVLVLPFLSAYAGAVYASGMLTIGLGLVMPLLGAFVLLGSTKPLIGAFTAFLSNMLVIFILPASFMIALDIGFLQPQMIMQTYYDQAQQEMQNRLPELSANLGAIEDGNVAPAGTNPTAEWLGIGSAVRDFTEVTKKVGAYMRFIGDPEMWKVLASQVKWVLIGSILGIITLLMSFGLATAVMVAMPKMMGGLLGAQIDALASRNDGLSIIGKALKR</sequence>
<feature type="transmembrane region" description="Helical" evidence="1">
    <location>
        <begin position="299"/>
        <end position="322"/>
    </location>
</feature>